<organism evidence="2 3">
    <name type="scientific">Terrimonas ginsenosidimutans</name>
    <dbReference type="NCBI Taxonomy" id="2908004"/>
    <lineage>
        <taxon>Bacteria</taxon>
        <taxon>Pseudomonadati</taxon>
        <taxon>Bacteroidota</taxon>
        <taxon>Chitinophagia</taxon>
        <taxon>Chitinophagales</taxon>
        <taxon>Chitinophagaceae</taxon>
        <taxon>Terrimonas</taxon>
    </lineage>
</organism>
<accession>A0ABS9KN42</accession>
<evidence type="ECO:0008006" key="4">
    <source>
        <dbReference type="Google" id="ProtNLM"/>
    </source>
</evidence>
<feature type="signal peptide" evidence="1">
    <location>
        <begin position="1"/>
        <end position="21"/>
    </location>
</feature>
<sequence length="369" mass="41354">MAIGKLRRFLFIALTCFCGTAAVKSQVIMIPEVQAAGVIIKQQVWSVMINNLSGMSRQVTLQVSITDLQASQPLLEATSNIFTLGTGSRRVSFKDLSPVNYSFAAAGFSADRQLNQPLPVGEYTICYRLTDMGNKTEVIATECVKILAEPLSPPQLILPEPAAVLLDKRPLLTWAPPAPVYMFTSLSYSIIVSQVLDKQSPEEAIQRNIPVMTTFATNTSVPYTASFTNLESGKTYAWQVAAMDGNRYGGKSEVWTFTVMPDSVKQIISNTSYTKLTRELSATAIVHQRILKMEYSNWLTDSVVSVSLKRRGENKKPFRFNVKIHGGQNFIEYDLNGKYKLEDGASYELELINSRKEKWYLRFESKNYF</sequence>
<dbReference type="InterPro" id="IPR036116">
    <property type="entry name" value="FN3_sf"/>
</dbReference>
<name>A0ABS9KN42_9BACT</name>
<gene>
    <name evidence="2" type="ORF">LZZ85_05565</name>
</gene>
<evidence type="ECO:0000313" key="2">
    <source>
        <dbReference type="EMBL" id="MCG2613735.1"/>
    </source>
</evidence>
<keyword evidence="1" id="KW-0732">Signal</keyword>
<feature type="chain" id="PRO_5045758776" description="Fibronectin type-III domain-containing protein" evidence="1">
    <location>
        <begin position="22"/>
        <end position="369"/>
    </location>
</feature>
<dbReference type="SUPFAM" id="SSF49265">
    <property type="entry name" value="Fibronectin type III"/>
    <property type="match status" value="1"/>
</dbReference>
<dbReference type="RefSeq" id="WP_237869419.1">
    <property type="nucleotide sequence ID" value="NZ_JAKLTR010000003.1"/>
</dbReference>
<comment type="caution">
    <text evidence="2">The sequence shown here is derived from an EMBL/GenBank/DDBJ whole genome shotgun (WGS) entry which is preliminary data.</text>
</comment>
<dbReference type="Proteomes" id="UP001165367">
    <property type="component" value="Unassembled WGS sequence"/>
</dbReference>
<evidence type="ECO:0000256" key="1">
    <source>
        <dbReference type="SAM" id="SignalP"/>
    </source>
</evidence>
<dbReference type="InterPro" id="IPR013783">
    <property type="entry name" value="Ig-like_fold"/>
</dbReference>
<evidence type="ECO:0000313" key="3">
    <source>
        <dbReference type="Proteomes" id="UP001165367"/>
    </source>
</evidence>
<reference evidence="2" key="1">
    <citation type="submission" date="2022-01" db="EMBL/GenBank/DDBJ databases">
        <authorList>
            <person name="Jo J.-H."/>
            <person name="Im W.-T."/>
        </authorList>
    </citation>
    <scope>NUCLEOTIDE SEQUENCE</scope>
    <source>
        <strain evidence="2">NA20</strain>
    </source>
</reference>
<proteinExistence type="predicted"/>
<protein>
    <recommendedName>
        <fullName evidence="4">Fibronectin type-III domain-containing protein</fullName>
    </recommendedName>
</protein>
<dbReference type="EMBL" id="JAKLTR010000003">
    <property type="protein sequence ID" value="MCG2613735.1"/>
    <property type="molecule type" value="Genomic_DNA"/>
</dbReference>
<dbReference type="Gene3D" id="2.60.40.10">
    <property type="entry name" value="Immunoglobulins"/>
    <property type="match status" value="1"/>
</dbReference>
<keyword evidence="3" id="KW-1185">Reference proteome</keyword>